<dbReference type="InterPro" id="IPR006442">
    <property type="entry name" value="Antitoxin_Phd/YefM"/>
</dbReference>
<dbReference type="AlphaFoldDB" id="A0A3B1DNL7"/>
<dbReference type="EMBL" id="UOGJ01000133">
    <property type="protein sequence ID" value="VAX37658.1"/>
    <property type="molecule type" value="Genomic_DNA"/>
</dbReference>
<organism evidence="2">
    <name type="scientific">hydrothermal vent metagenome</name>
    <dbReference type="NCBI Taxonomy" id="652676"/>
    <lineage>
        <taxon>unclassified sequences</taxon>
        <taxon>metagenomes</taxon>
        <taxon>ecological metagenomes</taxon>
    </lineage>
</organism>
<gene>
    <name evidence="2" type="ORF">MNBD_UNCLBAC01-1655</name>
</gene>
<dbReference type="SUPFAM" id="SSF143120">
    <property type="entry name" value="YefM-like"/>
    <property type="match status" value="1"/>
</dbReference>
<sequence length="86" mass="9847">MGVTILPSTEVRDHMSRVIKDISREGTSCFITQYGKAQAVMMSIDRFNELMSLVEDTMDEKDEMLALRVQEARVNYKKGKGIKFDL</sequence>
<protein>
    <recommendedName>
        <fullName evidence="3">Antitoxin</fullName>
    </recommendedName>
</protein>
<accession>A0A3B1DNL7</accession>
<reference evidence="2" key="1">
    <citation type="submission" date="2018-06" db="EMBL/GenBank/DDBJ databases">
        <authorList>
            <person name="Zhirakovskaya E."/>
        </authorList>
    </citation>
    <scope>NUCLEOTIDE SEQUENCE</scope>
</reference>
<dbReference type="Gene3D" id="3.40.1620.10">
    <property type="entry name" value="YefM-like domain"/>
    <property type="match status" value="1"/>
</dbReference>
<dbReference type="Pfam" id="PF02604">
    <property type="entry name" value="PhdYeFM_antitox"/>
    <property type="match status" value="1"/>
</dbReference>
<dbReference type="InterPro" id="IPR036165">
    <property type="entry name" value="YefM-like_sf"/>
</dbReference>
<comment type="similarity">
    <text evidence="1">Belongs to the phD/YefM antitoxin family.</text>
</comment>
<evidence type="ECO:0000256" key="1">
    <source>
        <dbReference type="ARBA" id="ARBA00009981"/>
    </source>
</evidence>
<proteinExistence type="inferred from homology"/>
<evidence type="ECO:0000313" key="2">
    <source>
        <dbReference type="EMBL" id="VAX37658.1"/>
    </source>
</evidence>
<evidence type="ECO:0008006" key="3">
    <source>
        <dbReference type="Google" id="ProtNLM"/>
    </source>
</evidence>
<name>A0A3B1DNL7_9ZZZZ</name>